<evidence type="ECO:0008006" key="5">
    <source>
        <dbReference type="Google" id="ProtNLM"/>
    </source>
</evidence>
<dbReference type="AlphaFoldDB" id="A0A813M3T3"/>
<gene>
    <name evidence="3" type="ORF">IZO911_LOCUS708</name>
</gene>
<feature type="region of interest" description="Disordered" evidence="2">
    <location>
        <begin position="818"/>
        <end position="848"/>
    </location>
</feature>
<evidence type="ECO:0000313" key="4">
    <source>
        <dbReference type="Proteomes" id="UP000663860"/>
    </source>
</evidence>
<reference evidence="3" key="1">
    <citation type="submission" date="2021-02" db="EMBL/GenBank/DDBJ databases">
        <authorList>
            <person name="Nowell W R."/>
        </authorList>
    </citation>
    <scope>NUCLEOTIDE SEQUENCE</scope>
</reference>
<feature type="compositionally biased region" description="Low complexity" evidence="2">
    <location>
        <begin position="820"/>
        <end position="835"/>
    </location>
</feature>
<feature type="compositionally biased region" description="Low complexity" evidence="2">
    <location>
        <begin position="1042"/>
        <end position="1053"/>
    </location>
</feature>
<proteinExistence type="predicted"/>
<comment type="caution">
    <text evidence="3">The sequence shown here is derived from an EMBL/GenBank/DDBJ whole genome shotgun (WGS) entry which is preliminary data.</text>
</comment>
<accession>A0A813M3T3</accession>
<feature type="region of interest" description="Disordered" evidence="2">
    <location>
        <begin position="935"/>
        <end position="990"/>
    </location>
</feature>
<feature type="region of interest" description="Disordered" evidence="2">
    <location>
        <begin position="1075"/>
        <end position="1137"/>
    </location>
</feature>
<dbReference type="EMBL" id="CAJNOE010000003">
    <property type="protein sequence ID" value="CAF0714520.1"/>
    <property type="molecule type" value="Genomic_DNA"/>
</dbReference>
<feature type="coiled-coil region" evidence="1">
    <location>
        <begin position="451"/>
        <end position="607"/>
    </location>
</feature>
<feature type="region of interest" description="Disordered" evidence="2">
    <location>
        <begin position="1011"/>
        <end position="1057"/>
    </location>
</feature>
<feature type="compositionally biased region" description="Gly residues" evidence="2">
    <location>
        <begin position="1109"/>
        <end position="1137"/>
    </location>
</feature>
<feature type="compositionally biased region" description="Basic and acidic residues" evidence="2">
    <location>
        <begin position="935"/>
        <end position="955"/>
    </location>
</feature>
<evidence type="ECO:0000256" key="1">
    <source>
        <dbReference type="SAM" id="Coils"/>
    </source>
</evidence>
<protein>
    <recommendedName>
        <fullName evidence="5">Nucleoprotein TPR</fullName>
    </recommendedName>
</protein>
<organism evidence="3 4">
    <name type="scientific">Adineta steineri</name>
    <dbReference type="NCBI Taxonomy" id="433720"/>
    <lineage>
        <taxon>Eukaryota</taxon>
        <taxon>Metazoa</taxon>
        <taxon>Spiralia</taxon>
        <taxon>Gnathifera</taxon>
        <taxon>Rotifera</taxon>
        <taxon>Eurotatoria</taxon>
        <taxon>Bdelloidea</taxon>
        <taxon>Adinetida</taxon>
        <taxon>Adinetidae</taxon>
        <taxon>Adineta</taxon>
    </lineage>
</organism>
<keyword evidence="1" id="KW-0175">Coiled coil</keyword>
<dbReference type="Proteomes" id="UP000663860">
    <property type="component" value="Unassembled WGS sequence"/>
</dbReference>
<feature type="coiled-coil region" evidence="1">
    <location>
        <begin position="87"/>
        <end position="402"/>
    </location>
</feature>
<evidence type="ECO:0000256" key="2">
    <source>
        <dbReference type="SAM" id="MobiDB-lite"/>
    </source>
</evidence>
<name>A0A813M3T3_9BILA</name>
<feature type="compositionally biased region" description="Polar residues" evidence="2">
    <location>
        <begin position="1029"/>
        <end position="1041"/>
    </location>
</feature>
<sequence>MLAQIRTKQEQQYFHVLTELRQLKDEKATLECRLNTSENEHKFDSIKFEQIENECMLLKSEIIKNEQIQPVIEKLQNLAEYTKERTKAMFEAKLNDLTAQNNELRQRIEQHERDKELIERTNQSRLDEITQNLQQEKLNHTETRAKFVAEKEKAEQIQRQLKEIENKVNSNTNQKTDFEQQLGNYEKELKMLRLQLDAANNDLEIKQTLIQSGVDNANESNINGQKAIEELDKLKQEYTQKSYDYESEIDRLKQEVLNHQSIINENEENVRSLNERIQAMNDQQQIDLTQSTERYDQILMEKNDILEQLQNAEQSLSENMELKEKINQFESTIEEQQMNFDELKTRYNELSQQTATLQADNERLFEQIQQYETTILQKDDLFKVQQDITQQIEQRYAELEQKHNEQHTLMIKLSTHLAAKESETLAPTTDSSVNETWNTILAMNNYLRVENTRLTEDVERIRLENAHLNERNNTLEQTYLNDQQIIDELNVKNQSLQILQDRFDNDQQQINNLQEKCQSYEQEKQNMQQENYTFQTTIEQLNQQKQLLNNQIKQSEDKSRTNEEQVTVKTAEIERQGREMEDLRGNIKKLETDNQELKQMTTKLRSIAIKYRSNAAAVAAAATNAPTTASTTPADTDELLAPGSTEVTAAVVAPPEANKNRPLPNDLSEKMNKLRDALVAARTIITTTPADTDELLAPGSTEVTAAVVAPPEANKNRPLPNDLSEKMNKLRDALVAARTIITSQQTRMTQMTNELTRAKQARISTDLTEIHALVDNIRQTYDTEINDLKHIIQLFDNTDPNEHMAEIVRLRKKIDELTANKPSTSSNLNTSSNNKQSEDVTPKPTRPQAFAAPMTQEPAISRVAPMAPLTGRQIGVAIPMTASATPTTTSTPLWTNTASTTAETTTSQAAASVEHPTTTQISTPAGVNLLMKRTRTDDNDHKSTESTLKRTKAETETNPLIAHVEPQVREQQQQQIPSQEQQQQQETMESNVIDTTRTDIIPIQIDNEGIRGSVEETTSLDQSMEGESRLNTTNTSSANLDSTTTNESTNISTMEQSNDQRRDILPIVYDVQSIPTINTGGPPQINRGGVGRSRPFSSVPGTRRPWPARGGGIGSGRGGIGGRGAGGAGGVGPSARQ</sequence>
<feature type="compositionally biased region" description="Low complexity" evidence="2">
    <location>
        <begin position="969"/>
        <end position="986"/>
    </location>
</feature>
<evidence type="ECO:0000313" key="3">
    <source>
        <dbReference type="EMBL" id="CAF0714520.1"/>
    </source>
</evidence>